<evidence type="ECO:0000256" key="1">
    <source>
        <dbReference type="ARBA" id="ARBA00004401"/>
    </source>
</evidence>
<evidence type="ECO:0000256" key="3">
    <source>
        <dbReference type="ARBA" id="ARBA00022692"/>
    </source>
</evidence>
<dbReference type="InterPro" id="IPR050386">
    <property type="entry name" value="Glycosyl_hydrolase_5"/>
</dbReference>
<comment type="subcellular location">
    <subcellularLocation>
        <location evidence="1">Cell membrane</location>
        <topology evidence="1">Single-pass type II membrane protein</topology>
    </subcellularLocation>
</comment>
<accession>A0ABS9CPY0</accession>
<evidence type="ECO:0000256" key="7">
    <source>
        <dbReference type="ARBA" id="ARBA00023136"/>
    </source>
</evidence>
<sequence length="363" mass="42674">MDKIHGVNLGNWLVLEKWMHPELFAGVNAEDETDLCRMLPREELEARLKKHRDTYITLEDFEWIKAHGLNTVRIPVPHFVFGDDPAFCDPYVPCIEYLDKAFDWADETGLKILIDLHTAPDSQNGFDNGGICGVCKFWQKPENEMRVIKVLGMLSARYADRDALFGVQILNEPISPDLWEHTKNRYLPVDPEYAAGSAAVPFEFLCSFYKKAYHEIRKYLREDKVVMFHDGFRFKMWKEFMQTEEFKNVWLDTHIYMMMPEPMETKEMVDLVLGQYRQDIREMSKHFPVVVGEWCISHPARGMAEMTEWEKKLSYRMMADAQLTAWDESAGFFFWSYKLISEPAGWDFRKCVEKGWMPEVIGQ</sequence>
<keyword evidence="9 13" id="KW-0326">Glycosidase</keyword>
<evidence type="ECO:0000256" key="9">
    <source>
        <dbReference type="ARBA" id="ARBA00023295"/>
    </source>
</evidence>
<evidence type="ECO:0000259" key="14">
    <source>
        <dbReference type="Pfam" id="PF00150"/>
    </source>
</evidence>
<dbReference type="PANTHER" id="PTHR31297:SF34">
    <property type="entry name" value="GLUCAN 1,3-BETA-GLUCOSIDASE 2"/>
    <property type="match status" value="1"/>
</dbReference>
<comment type="function">
    <text evidence="11">Glucosidase involved in the degradation of cellulosic biomass. Active on lichenan.</text>
</comment>
<dbReference type="EMBL" id="JAFBIT010000001">
    <property type="protein sequence ID" value="MCF2652024.1"/>
    <property type="molecule type" value="Genomic_DNA"/>
</dbReference>
<protein>
    <recommendedName>
        <fullName evidence="12">Exo-1,3-beta-glucanase D</fullName>
    </recommendedName>
</protein>
<gene>
    <name evidence="15" type="ORF">JQM67_05360</name>
</gene>
<keyword evidence="8" id="KW-0325">Glycoprotein</keyword>
<evidence type="ECO:0000313" key="16">
    <source>
        <dbReference type="Proteomes" id="UP001299220"/>
    </source>
</evidence>
<name>A0ABS9CPY0_9FIRM</name>
<dbReference type="RefSeq" id="WP_235323047.1">
    <property type="nucleotide sequence ID" value="NZ_JAFBIT010000001.1"/>
</dbReference>
<keyword evidence="7" id="KW-0472">Membrane</keyword>
<keyword evidence="4 13" id="KW-0378">Hydrolase</keyword>
<keyword evidence="5" id="KW-0735">Signal-anchor</keyword>
<dbReference type="Proteomes" id="UP001299220">
    <property type="component" value="Unassembled WGS sequence"/>
</dbReference>
<comment type="similarity">
    <text evidence="13">Belongs to the glycosyl hydrolase 5 (cellulase A) family.</text>
</comment>
<keyword evidence="2" id="KW-1003">Cell membrane</keyword>
<keyword evidence="3" id="KW-0812">Transmembrane</keyword>
<evidence type="ECO:0000256" key="11">
    <source>
        <dbReference type="ARBA" id="ARBA00037126"/>
    </source>
</evidence>
<reference evidence="15 16" key="1">
    <citation type="submission" date="2020-12" db="EMBL/GenBank/DDBJ databases">
        <title>Whole genome sequences of gut porcine anaerobes.</title>
        <authorList>
            <person name="Kubasova T."/>
            <person name="Jahodarova E."/>
            <person name="Rychlik I."/>
        </authorList>
    </citation>
    <scope>NUCLEOTIDE SEQUENCE [LARGE SCALE GENOMIC DNA]</scope>
    <source>
        <strain evidence="15 16">An867</strain>
    </source>
</reference>
<evidence type="ECO:0000256" key="12">
    <source>
        <dbReference type="ARBA" id="ARBA00041260"/>
    </source>
</evidence>
<evidence type="ECO:0000256" key="6">
    <source>
        <dbReference type="ARBA" id="ARBA00022989"/>
    </source>
</evidence>
<evidence type="ECO:0000256" key="4">
    <source>
        <dbReference type="ARBA" id="ARBA00022801"/>
    </source>
</evidence>
<feature type="domain" description="Glycoside hydrolase family 5" evidence="14">
    <location>
        <begin position="59"/>
        <end position="327"/>
    </location>
</feature>
<proteinExistence type="inferred from homology"/>
<dbReference type="Gene3D" id="3.20.20.80">
    <property type="entry name" value="Glycosidases"/>
    <property type="match status" value="1"/>
</dbReference>
<dbReference type="PANTHER" id="PTHR31297">
    <property type="entry name" value="GLUCAN ENDO-1,6-BETA-GLUCOSIDASE B"/>
    <property type="match status" value="1"/>
</dbReference>
<keyword evidence="10" id="KW-0961">Cell wall biogenesis/degradation</keyword>
<dbReference type="Pfam" id="PF00150">
    <property type="entry name" value="Cellulase"/>
    <property type="match status" value="1"/>
</dbReference>
<keyword evidence="6" id="KW-1133">Transmembrane helix</keyword>
<dbReference type="SUPFAM" id="SSF51445">
    <property type="entry name" value="(Trans)glycosidases"/>
    <property type="match status" value="1"/>
</dbReference>
<dbReference type="InterPro" id="IPR001547">
    <property type="entry name" value="Glyco_hydro_5"/>
</dbReference>
<evidence type="ECO:0000256" key="2">
    <source>
        <dbReference type="ARBA" id="ARBA00022475"/>
    </source>
</evidence>
<evidence type="ECO:0000256" key="10">
    <source>
        <dbReference type="ARBA" id="ARBA00023316"/>
    </source>
</evidence>
<evidence type="ECO:0000256" key="13">
    <source>
        <dbReference type="RuleBase" id="RU361153"/>
    </source>
</evidence>
<keyword evidence="16" id="KW-1185">Reference proteome</keyword>
<evidence type="ECO:0000256" key="5">
    <source>
        <dbReference type="ARBA" id="ARBA00022968"/>
    </source>
</evidence>
<organism evidence="15 16">
    <name type="scientific">Anaeromassilibacillus senegalensis</name>
    <dbReference type="NCBI Taxonomy" id="1673717"/>
    <lineage>
        <taxon>Bacteria</taxon>
        <taxon>Bacillati</taxon>
        <taxon>Bacillota</taxon>
        <taxon>Clostridia</taxon>
        <taxon>Eubacteriales</taxon>
        <taxon>Acutalibacteraceae</taxon>
        <taxon>Anaeromassilibacillus</taxon>
    </lineage>
</organism>
<evidence type="ECO:0000313" key="15">
    <source>
        <dbReference type="EMBL" id="MCF2652024.1"/>
    </source>
</evidence>
<evidence type="ECO:0000256" key="8">
    <source>
        <dbReference type="ARBA" id="ARBA00023180"/>
    </source>
</evidence>
<comment type="caution">
    <text evidence="15">The sequence shown here is derived from an EMBL/GenBank/DDBJ whole genome shotgun (WGS) entry which is preliminary data.</text>
</comment>
<dbReference type="InterPro" id="IPR017853">
    <property type="entry name" value="GH"/>
</dbReference>